<evidence type="ECO:0000313" key="11">
    <source>
        <dbReference type="Proteomes" id="UP000027195"/>
    </source>
</evidence>
<gene>
    <name evidence="10" type="ORF">BOTBODRAFT_107517</name>
</gene>
<dbReference type="GO" id="GO:0012505">
    <property type="term" value="C:endomembrane system"/>
    <property type="evidence" value="ECO:0007669"/>
    <property type="project" value="UniProtKB-SubCell"/>
</dbReference>
<dbReference type="HOGENOM" id="CLU_000960_22_0_1"/>
<comment type="similarity">
    <text evidence="2">Belongs to the major facilitator superfamily.</text>
</comment>
<dbReference type="OrthoDB" id="10021397at2759"/>
<protein>
    <recommendedName>
        <fullName evidence="9">Major facilitator superfamily (MFS) profile domain-containing protein</fullName>
    </recommendedName>
</protein>
<keyword evidence="5 7" id="KW-1133">Transmembrane helix</keyword>
<dbReference type="FunFam" id="1.20.1720.10:FF:000013">
    <property type="entry name" value="Related to multidrug resistance proteins"/>
    <property type="match status" value="1"/>
</dbReference>
<feature type="transmembrane region" description="Helical" evidence="7">
    <location>
        <begin position="41"/>
        <end position="61"/>
    </location>
</feature>
<feature type="domain" description="Major facilitator superfamily (MFS) profile" evidence="9">
    <location>
        <begin position="8"/>
        <end position="470"/>
    </location>
</feature>
<feature type="chain" id="PRO_5001645665" description="Major facilitator superfamily (MFS) profile domain-containing protein" evidence="8">
    <location>
        <begin position="30"/>
        <end position="470"/>
    </location>
</feature>
<keyword evidence="3" id="KW-0813">Transport</keyword>
<dbReference type="Gene3D" id="1.20.1720.10">
    <property type="entry name" value="Multidrug resistance protein D"/>
    <property type="match status" value="1"/>
</dbReference>
<dbReference type="InterPro" id="IPR020846">
    <property type="entry name" value="MFS_dom"/>
</dbReference>
<organism evidence="10 11">
    <name type="scientific">Botryobasidium botryosum (strain FD-172 SS1)</name>
    <dbReference type="NCBI Taxonomy" id="930990"/>
    <lineage>
        <taxon>Eukaryota</taxon>
        <taxon>Fungi</taxon>
        <taxon>Dikarya</taxon>
        <taxon>Basidiomycota</taxon>
        <taxon>Agaricomycotina</taxon>
        <taxon>Agaricomycetes</taxon>
        <taxon>Cantharellales</taxon>
        <taxon>Botryobasidiaceae</taxon>
        <taxon>Botryobasidium</taxon>
    </lineage>
</organism>
<dbReference type="GO" id="GO:0005886">
    <property type="term" value="C:plasma membrane"/>
    <property type="evidence" value="ECO:0007669"/>
    <property type="project" value="TreeGrafter"/>
</dbReference>
<dbReference type="SUPFAM" id="SSF103473">
    <property type="entry name" value="MFS general substrate transporter"/>
    <property type="match status" value="1"/>
</dbReference>
<evidence type="ECO:0000256" key="3">
    <source>
        <dbReference type="ARBA" id="ARBA00022448"/>
    </source>
</evidence>
<evidence type="ECO:0000256" key="2">
    <source>
        <dbReference type="ARBA" id="ARBA00008335"/>
    </source>
</evidence>
<dbReference type="Gene3D" id="1.20.1250.20">
    <property type="entry name" value="MFS general substrate transporter like domains"/>
    <property type="match status" value="1"/>
</dbReference>
<dbReference type="FunCoup" id="A0A067MK22">
    <property type="interactions" value="29"/>
</dbReference>
<proteinExistence type="inferred from homology"/>
<dbReference type="Pfam" id="PF07690">
    <property type="entry name" value="MFS_1"/>
    <property type="match status" value="1"/>
</dbReference>
<dbReference type="Proteomes" id="UP000027195">
    <property type="component" value="Unassembled WGS sequence"/>
</dbReference>
<evidence type="ECO:0000256" key="5">
    <source>
        <dbReference type="ARBA" id="ARBA00022989"/>
    </source>
</evidence>
<name>A0A067MK22_BOTB1</name>
<evidence type="ECO:0000256" key="8">
    <source>
        <dbReference type="SAM" id="SignalP"/>
    </source>
</evidence>
<evidence type="ECO:0000256" key="7">
    <source>
        <dbReference type="SAM" id="Phobius"/>
    </source>
</evidence>
<dbReference type="PROSITE" id="PS50850">
    <property type="entry name" value="MFS"/>
    <property type="match status" value="1"/>
</dbReference>
<comment type="subcellular location">
    <subcellularLocation>
        <location evidence="1">Endomembrane system</location>
        <topology evidence="1">Multi-pass membrane protein</topology>
    </subcellularLocation>
</comment>
<dbReference type="InterPro" id="IPR011701">
    <property type="entry name" value="MFS"/>
</dbReference>
<evidence type="ECO:0000259" key="9">
    <source>
        <dbReference type="PROSITE" id="PS50850"/>
    </source>
</evidence>
<sequence>MAYNKALHPFSLCVTIFLAALDQTIVTTALPTIVKDLGGSSGYSWVGTAYLLTASCLSPLYGKLAEILGRKVVLYFAISTFLIGSALCGAAQSFLWLCIARGVQGIGGGGIMQLVQIVISDIVSLEDRGKYGGAIGATWGIASVVGPLIGGAFTDRVTWRWCFFVNLPSGGLAALLLFNLKLNPRPARPWRDYVREFDFLGLFLIMSGIVLLLVGFNSSETNWSSAETIALLTVGVALLIFGAINELLTNRAPVIPPRLFKTRTTAALMISVFVHAFGFLALTFYIPLYFQILGASATISGIKLMSFSLASSITAIISGIVVSKTSAYRPVLWFGWAVMVLGFGLVITFDDRTNLGKQEGFLLIAGVGVGCLFQTPLIGLQAAMPIQDMPLTTTTFGLLRTLGGTIGISIGQAIYTSFIKRRIAKINGFTISQSQLTGDVHGLSQISDPVIRQQVLHAFTKSISDIWYVE</sequence>
<dbReference type="EMBL" id="KL198029">
    <property type="protein sequence ID" value="KDQ16128.1"/>
    <property type="molecule type" value="Genomic_DNA"/>
</dbReference>
<dbReference type="PANTHER" id="PTHR23501:SF102">
    <property type="entry name" value="DRUG TRANSPORTER, PUTATIVE (AFU_ORTHOLOGUE AFUA_3G08530)-RELATED"/>
    <property type="match status" value="1"/>
</dbReference>
<keyword evidence="8" id="KW-0732">Signal</keyword>
<evidence type="ECO:0000256" key="4">
    <source>
        <dbReference type="ARBA" id="ARBA00022692"/>
    </source>
</evidence>
<keyword evidence="6 7" id="KW-0472">Membrane</keyword>
<feature type="transmembrane region" description="Helical" evidence="7">
    <location>
        <begin position="228"/>
        <end position="248"/>
    </location>
</feature>
<feature type="signal peptide" evidence="8">
    <location>
        <begin position="1"/>
        <end position="29"/>
    </location>
</feature>
<dbReference type="AlphaFoldDB" id="A0A067MK22"/>
<dbReference type="PANTHER" id="PTHR23501">
    <property type="entry name" value="MAJOR FACILITATOR SUPERFAMILY"/>
    <property type="match status" value="1"/>
</dbReference>
<feature type="transmembrane region" description="Helical" evidence="7">
    <location>
        <begin position="73"/>
        <end position="96"/>
    </location>
</feature>
<feature type="transmembrane region" description="Helical" evidence="7">
    <location>
        <begin position="199"/>
        <end position="216"/>
    </location>
</feature>
<keyword evidence="4 7" id="KW-0812">Transmembrane</keyword>
<keyword evidence="11" id="KW-1185">Reference proteome</keyword>
<feature type="transmembrane region" description="Helical" evidence="7">
    <location>
        <begin position="158"/>
        <end position="178"/>
    </location>
</feature>
<evidence type="ECO:0000256" key="6">
    <source>
        <dbReference type="ARBA" id="ARBA00023136"/>
    </source>
</evidence>
<evidence type="ECO:0000313" key="10">
    <source>
        <dbReference type="EMBL" id="KDQ16128.1"/>
    </source>
</evidence>
<feature type="transmembrane region" description="Helical" evidence="7">
    <location>
        <begin position="102"/>
        <end position="119"/>
    </location>
</feature>
<evidence type="ECO:0000256" key="1">
    <source>
        <dbReference type="ARBA" id="ARBA00004127"/>
    </source>
</evidence>
<feature type="transmembrane region" description="Helical" evidence="7">
    <location>
        <begin position="131"/>
        <end position="152"/>
    </location>
</feature>
<reference evidence="11" key="1">
    <citation type="journal article" date="2014" name="Proc. Natl. Acad. Sci. U.S.A.">
        <title>Extensive sampling of basidiomycete genomes demonstrates inadequacy of the white-rot/brown-rot paradigm for wood decay fungi.</title>
        <authorList>
            <person name="Riley R."/>
            <person name="Salamov A.A."/>
            <person name="Brown D.W."/>
            <person name="Nagy L.G."/>
            <person name="Floudas D."/>
            <person name="Held B.W."/>
            <person name="Levasseur A."/>
            <person name="Lombard V."/>
            <person name="Morin E."/>
            <person name="Otillar R."/>
            <person name="Lindquist E.A."/>
            <person name="Sun H."/>
            <person name="LaButti K.M."/>
            <person name="Schmutz J."/>
            <person name="Jabbour D."/>
            <person name="Luo H."/>
            <person name="Baker S.E."/>
            <person name="Pisabarro A.G."/>
            <person name="Walton J.D."/>
            <person name="Blanchette R.A."/>
            <person name="Henrissat B."/>
            <person name="Martin F."/>
            <person name="Cullen D."/>
            <person name="Hibbett D.S."/>
            <person name="Grigoriev I.V."/>
        </authorList>
    </citation>
    <scope>NUCLEOTIDE SEQUENCE [LARGE SCALE GENOMIC DNA]</scope>
    <source>
        <strain evidence="11">FD-172 SS1</strain>
    </source>
</reference>
<dbReference type="PRINTS" id="PR01036">
    <property type="entry name" value="TCRTETB"/>
</dbReference>
<feature type="transmembrane region" description="Helical" evidence="7">
    <location>
        <begin position="361"/>
        <end position="380"/>
    </location>
</feature>
<feature type="transmembrane region" description="Helical" evidence="7">
    <location>
        <begin position="268"/>
        <end position="290"/>
    </location>
</feature>
<dbReference type="GO" id="GO:0022857">
    <property type="term" value="F:transmembrane transporter activity"/>
    <property type="evidence" value="ECO:0007669"/>
    <property type="project" value="InterPro"/>
</dbReference>
<dbReference type="CDD" id="cd17502">
    <property type="entry name" value="MFS_Azr1_MDR_like"/>
    <property type="match status" value="1"/>
</dbReference>
<dbReference type="InParanoid" id="A0A067MK22"/>
<accession>A0A067MK22</accession>
<feature type="transmembrane region" description="Helical" evidence="7">
    <location>
        <begin position="331"/>
        <end position="349"/>
    </location>
</feature>
<dbReference type="InterPro" id="IPR036259">
    <property type="entry name" value="MFS_trans_sf"/>
</dbReference>